<organism evidence="1 2">
    <name type="scientific">Pleomassaria siparia CBS 279.74</name>
    <dbReference type="NCBI Taxonomy" id="1314801"/>
    <lineage>
        <taxon>Eukaryota</taxon>
        <taxon>Fungi</taxon>
        <taxon>Dikarya</taxon>
        <taxon>Ascomycota</taxon>
        <taxon>Pezizomycotina</taxon>
        <taxon>Dothideomycetes</taxon>
        <taxon>Pleosporomycetidae</taxon>
        <taxon>Pleosporales</taxon>
        <taxon>Pleomassariaceae</taxon>
        <taxon>Pleomassaria</taxon>
    </lineage>
</organism>
<protein>
    <recommendedName>
        <fullName evidence="3">Apple domain-containing protein</fullName>
    </recommendedName>
</protein>
<dbReference type="Proteomes" id="UP000799428">
    <property type="component" value="Unassembled WGS sequence"/>
</dbReference>
<dbReference type="AlphaFoldDB" id="A0A6G1KQY1"/>
<gene>
    <name evidence="1" type="ORF">K504DRAFT_368264</name>
</gene>
<evidence type="ECO:0008006" key="3">
    <source>
        <dbReference type="Google" id="ProtNLM"/>
    </source>
</evidence>
<proteinExistence type="predicted"/>
<reference evidence="1" key="1">
    <citation type="journal article" date="2020" name="Stud. Mycol.">
        <title>101 Dothideomycetes genomes: a test case for predicting lifestyles and emergence of pathogens.</title>
        <authorList>
            <person name="Haridas S."/>
            <person name="Albert R."/>
            <person name="Binder M."/>
            <person name="Bloem J."/>
            <person name="Labutti K."/>
            <person name="Salamov A."/>
            <person name="Andreopoulos B."/>
            <person name="Baker S."/>
            <person name="Barry K."/>
            <person name="Bills G."/>
            <person name="Bluhm B."/>
            <person name="Cannon C."/>
            <person name="Castanera R."/>
            <person name="Culley D."/>
            <person name="Daum C."/>
            <person name="Ezra D."/>
            <person name="Gonzalez J."/>
            <person name="Henrissat B."/>
            <person name="Kuo A."/>
            <person name="Liang C."/>
            <person name="Lipzen A."/>
            <person name="Lutzoni F."/>
            <person name="Magnuson J."/>
            <person name="Mondo S."/>
            <person name="Nolan M."/>
            <person name="Ohm R."/>
            <person name="Pangilinan J."/>
            <person name="Park H.-J."/>
            <person name="Ramirez L."/>
            <person name="Alfaro M."/>
            <person name="Sun H."/>
            <person name="Tritt A."/>
            <person name="Yoshinaga Y."/>
            <person name="Zwiers L.-H."/>
            <person name="Turgeon B."/>
            <person name="Goodwin S."/>
            <person name="Spatafora J."/>
            <person name="Crous P."/>
            <person name="Grigoriev I."/>
        </authorList>
    </citation>
    <scope>NUCLEOTIDE SEQUENCE</scope>
    <source>
        <strain evidence="1">CBS 279.74</strain>
    </source>
</reference>
<evidence type="ECO:0000313" key="1">
    <source>
        <dbReference type="EMBL" id="KAF2714882.1"/>
    </source>
</evidence>
<dbReference type="OrthoDB" id="271448at2759"/>
<evidence type="ECO:0000313" key="2">
    <source>
        <dbReference type="Proteomes" id="UP000799428"/>
    </source>
</evidence>
<dbReference type="PANTHER" id="PTHR36578:SF1">
    <property type="entry name" value="APPLE DOMAIN-CONTAINING PROTEIN"/>
    <property type="match status" value="1"/>
</dbReference>
<sequence length="164" mass="17978">CSSLGQGAAPMPDKDDWESFMEVTEYSKYANSAETPANYNLVFQDLNATVNHGSYIGHYTLYAYDPEICATYCAQIPECKAFNIYVARDPSLDPGPLCPNPPATANYKCALYSESIDEATVNNDGQRQPPADENGIEFYVKVRASNGTSSLSALAMFYLLVVQN</sequence>
<name>A0A6G1KQY1_9PLEO</name>
<feature type="non-terminal residue" evidence="1">
    <location>
        <position position="1"/>
    </location>
</feature>
<dbReference type="EMBL" id="MU005764">
    <property type="protein sequence ID" value="KAF2714882.1"/>
    <property type="molecule type" value="Genomic_DNA"/>
</dbReference>
<dbReference type="PANTHER" id="PTHR36578">
    <property type="entry name" value="CHROMOSOME 15, WHOLE GENOME SHOTGUN SEQUENCE"/>
    <property type="match status" value="1"/>
</dbReference>
<keyword evidence="2" id="KW-1185">Reference proteome</keyword>
<accession>A0A6G1KQY1</accession>